<keyword evidence="2" id="KW-1185">Reference proteome</keyword>
<proteinExistence type="predicted"/>
<evidence type="ECO:0000313" key="2">
    <source>
        <dbReference type="Proteomes" id="UP000024942"/>
    </source>
</evidence>
<dbReference type="RefSeq" id="WP_084146454.1">
    <property type="nucleotide sequence ID" value="NZ_ARYL01000048.1"/>
</dbReference>
<dbReference type="EMBL" id="ARYL01000048">
    <property type="protein sequence ID" value="KDA00802.1"/>
    <property type="molecule type" value="Genomic_DNA"/>
</dbReference>
<dbReference type="AlphaFoldDB" id="A0A059G1R3"/>
<reference evidence="1 2" key="1">
    <citation type="journal article" date="2014" name="Antonie Van Leeuwenhoek">
        <title>Hyphomonas beringensis sp. nov. and Hyphomonas chukchiensis sp. nov., isolated from surface seawater of the Bering Sea and Chukchi Sea.</title>
        <authorList>
            <person name="Li C."/>
            <person name="Lai Q."/>
            <person name="Li G."/>
            <person name="Dong C."/>
            <person name="Wang J."/>
            <person name="Liao Y."/>
            <person name="Shao Z."/>
        </authorList>
    </citation>
    <scope>NUCLEOTIDE SEQUENCE [LARGE SCALE GENOMIC DNA]</scope>
    <source>
        <strain evidence="1 2">SCH89</strain>
    </source>
</reference>
<accession>A0A059G1R3</accession>
<organism evidence="1 2">
    <name type="scientific">Hyphomonas oceanitis SCH89</name>
    <dbReference type="NCBI Taxonomy" id="1280953"/>
    <lineage>
        <taxon>Bacteria</taxon>
        <taxon>Pseudomonadati</taxon>
        <taxon>Pseudomonadota</taxon>
        <taxon>Alphaproteobacteria</taxon>
        <taxon>Hyphomonadales</taxon>
        <taxon>Hyphomonadaceae</taxon>
        <taxon>Hyphomonas</taxon>
    </lineage>
</organism>
<dbReference type="InterPro" id="IPR035919">
    <property type="entry name" value="EAL_sf"/>
</dbReference>
<name>A0A059G1R3_9PROT</name>
<comment type="caution">
    <text evidence="1">The sequence shown here is derived from an EMBL/GenBank/DDBJ whole genome shotgun (WGS) entry which is preliminary data.</text>
</comment>
<dbReference type="PATRIC" id="fig|1280953.3.peg.3726"/>
<dbReference type="OrthoDB" id="7618569at2"/>
<protein>
    <submittedName>
        <fullName evidence="1">Uncharacterized protein</fullName>
    </submittedName>
</protein>
<gene>
    <name evidence="1" type="ORF">HOC_18619</name>
</gene>
<dbReference type="STRING" id="1280953.HOC_18619"/>
<sequence length="227" mass="24612">MRAIQSPLDRQSRLSPPPTLRFHSVVHLLSGDPLGQVCETPMAFEERVAFGPRTMPNEVANPAKWLSEQLIRIATATHGQPDALRPILVPAPLASLAHANTAVACGAAIRQTSLCPQEICLEFADAAFAGGVADYVSRVSLLRRHGFRVAIDMRKSWQTPLNDSLRLLVDTIRVDARTLDANPDLLDIIEVADASGVLIVAENAHWRDGEYLANLGIHAATHPKADA</sequence>
<dbReference type="Gene3D" id="3.20.20.450">
    <property type="entry name" value="EAL domain"/>
    <property type="match status" value="1"/>
</dbReference>
<dbReference type="Proteomes" id="UP000024942">
    <property type="component" value="Unassembled WGS sequence"/>
</dbReference>
<dbReference type="eggNOG" id="COG2200">
    <property type="taxonomic scope" value="Bacteria"/>
</dbReference>
<dbReference type="SUPFAM" id="SSF141868">
    <property type="entry name" value="EAL domain-like"/>
    <property type="match status" value="1"/>
</dbReference>
<evidence type="ECO:0000313" key="1">
    <source>
        <dbReference type="EMBL" id="KDA00802.1"/>
    </source>
</evidence>